<evidence type="ECO:0000313" key="3">
    <source>
        <dbReference type="Proteomes" id="UP000054337"/>
    </source>
</evidence>
<gene>
    <name evidence="2" type="ORF">COCVIDRAFT_105326</name>
</gene>
<dbReference type="SUPFAM" id="SSF53335">
    <property type="entry name" value="S-adenosyl-L-methionine-dependent methyltransferases"/>
    <property type="match status" value="1"/>
</dbReference>
<dbReference type="HOGENOM" id="CLU_030437_1_0_1"/>
<feature type="compositionally biased region" description="Polar residues" evidence="1">
    <location>
        <begin position="53"/>
        <end position="64"/>
    </location>
</feature>
<organism evidence="2 3">
    <name type="scientific">Bipolaris victoriae (strain FI3)</name>
    <name type="common">Victoria blight of oats agent</name>
    <name type="synonym">Cochliobolus victoriae</name>
    <dbReference type="NCBI Taxonomy" id="930091"/>
    <lineage>
        <taxon>Eukaryota</taxon>
        <taxon>Fungi</taxon>
        <taxon>Dikarya</taxon>
        <taxon>Ascomycota</taxon>
        <taxon>Pezizomycotina</taxon>
        <taxon>Dothideomycetes</taxon>
        <taxon>Pleosporomycetidae</taxon>
        <taxon>Pleosporales</taxon>
        <taxon>Pleosporineae</taxon>
        <taxon>Pleosporaceae</taxon>
        <taxon>Bipolaris</taxon>
    </lineage>
</organism>
<sequence length="394" mass="42668">MSGSLTGSCLPPSSSLPSARLLVSLPETQITSALKHLRALYCPVRLPTVISTPVSKRDQQSITSPPAPVDSGYASQDEDEDDQETSLEEVTAALRADPFERTFTTQWLNSLLARSEEMSMNEEARERIVDDAAFILSSLFESSDCDEDEALTRDFSFSMPFGEAIQVTLNDAPLSSTDHTAVGLQSWGASIVLSSMMCADPKRFGLDPTDLAPTPKITELGAGTGLVSLVLAKLLPTINIHNGDIAATDYHPAVLDNCKLNIETNFPSSCTNASPPVSTAILDWAQPPQALKATSNLLIASDVVYAPEHAAWLRDCAAHILTLGGTFWLMVTVRKTGKFEGIPDTVESAFVPEKCPKNANGMVFRILEKEFVEKRRGVGRGDESGYNLYRIGWA</sequence>
<name>W7E2Y8_BIPV3</name>
<dbReference type="AlphaFoldDB" id="W7E2Y8"/>
<proteinExistence type="predicted"/>
<dbReference type="GeneID" id="26248863"/>
<dbReference type="PANTHER" id="PTHR14614:SF147">
    <property type="entry name" value="S-ADENOSYLMETHIONINE-DEPENDENT METHYLTRANSFERASE OF THE SEVEN BETA-STRAND FAMILY"/>
    <property type="match status" value="1"/>
</dbReference>
<dbReference type="Gene3D" id="3.40.50.150">
    <property type="entry name" value="Vaccinia Virus protein VP39"/>
    <property type="match status" value="1"/>
</dbReference>
<dbReference type="Pfam" id="PF10294">
    <property type="entry name" value="Methyltransf_16"/>
    <property type="match status" value="1"/>
</dbReference>
<evidence type="ECO:0000256" key="1">
    <source>
        <dbReference type="SAM" id="MobiDB-lite"/>
    </source>
</evidence>
<dbReference type="OrthoDB" id="433955at2759"/>
<reference evidence="2 3" key="1">
    <citation type="journal article" date="2013" name="PLoS Genet.">
        <title>Comparative genome structure, secondary metabolite, and effector coding capacity across Cochliobolus pathogens.</title>
        <authorList>
            <person name="Condon B.J."/>
            <person name="Leng Y."/>
            <person name="Wu D."/>
            <person name="Bushley K.E."/>
            <person name="Ohm R.A."/>
            <person name="Otillar R."/>
            <person name="Martin J."/>
            <person name="Schackwitz W."/>
            <person name="Grimwood J."/>
            <person name="MohdZainudin N."/>
            <person name="Xue C."/>
            <person name="Wang R."/>
            <person name="Manning V.A."/>
            <person name="Dhillon B."/>
            <person name="Tu Z.J."/>
            <person name="Steffenson B.J."/>
            <person name="Salamov A."/>
            <person name="Sun H."/>
            <person name="Lowry S."/>
            <person name="LaButti K."/>
            <person name="Han J."/>
            <person name="Copeland A."/>
            <person name="Lindquist E."/>
            <person name="Barry K."/>
            <person name="Schmutz J."/>
            <person name="Baker S.E."/>
            <person name="Ciuffetti L.M."/>
            <person name="Grigoriev I.V."/>
            <person name="Zhong S."/>
            <person name="Turgeon B.G."/>
        </authorList>
    </citation>
    <scope>NUCLEOTIDE SEQUENCE [LARGE SCALE GENOMIC DNA]</scope>
    <source>
        <strain evidence="2 3">FI3</strain>
    </source>
</reference>
<dbReference type="InterPro" id="IPR019410">
    <property type="entry name" value="Methyltransf_16"/>
</dbReference>
<dbReference type="RefSeq" id="XP_014554326.1">
    <property type="nucleotide sequence ID" value="XM_014698840.1"/>
</dbReference>
<feature type="compositionally biased region" description="Acidic residues" evidence="1">
    <location>
        <begin position="76"/>
        <end position="85"/>
    </location>
</feature>
<protein>
    <recommendedName>
        <fullName evidence="4">Methyltransferase small domain-containing protein</fullName>
    </recommendedName>
</protein>
<keyword evidence="3" id="KW-1185">Reference proteome</keyword>
<accession>W7E2Y8</accession>
<dbReference type="InterPro" id="IPR029063">
    <property type="entry name" value="SAM-dependent_MTases_sf"/>
</dbReference>
<feature type="region of interest" description="Disordered" evidence="1">
    <location>
        <begin position="53"/>
        <end position="85"/>
    </location>
</feature>
<evidence type="ECO:0008006" key="4">
    <source>
        <dbReference type="Google" id="ProtNLM"/>
    </source>
</evidence>
<dbReference type="GO" id="GO:0008757">
    <property type="term" value="F:S-adenosylmethionine-dependent methyltransferase activity"/>
    <property type="evidence" value="ECO:0007669"/>
    <property type="project" value="UniProtKB-ARBA"/>
</dbReference>
<dbReference type="EMBL" id="KI968762">
    <property type="protein sequence ID" value="EUN24748.1"/>
    <property type="molecule type" value="Genomic_DNA"/>
</dbReference>
<dbReference type="Proteomes" id="UP000054337">
    <property type="component" value="Unassembled WGS sequence"/>
</dbReference>
<evidence type="ECO:0000313" key="2">
    <source>
        <dbReference type="EMBL" id="EUN24748.1"/>
    </source>
</evidence>
<dbReference type="PANTHER" id="PTHR14614">
    <property type="entry name" value="HEPATOCELLULAR CARCINOMA-ASSOCIATED ANTIGEN"/>
    <property type="match status" value="1"/>
</dbReference>